<dbReference type="InterPro" id="IPR052155">
    <property type="entry name" value="Biofilm_reg_signaling"/>
</dbReference>
<feature type="region of interest" description="Disordered" evidence="2">
    <location>
        <begin position="801"/>
        <end position="850"/>
    </location>
</feature>
<dbReference type="PROSITE" id="PS50883">
    <property type="entry name" value="EAL"/>
    <property type="match status" value="1"/>
</dbReference>
<dbReference type="PANTHER" id="PTHR44757:SF2">
    <property type="entry name" value="BIOFILM ARCHITECTURE MAINTENANCE PROTEIN MBAA"/>
    <property type="match status" value="1"/>
</dbReference>
<feature type="domain" description="EAL" evidence="6">
    <location>
        <begin position="545"/>
        <end position="799"/>
    </location>
</feature>
<dbReference type="EMBL" id="CP020370">
    <property type="protein sequence ID" value="AUB81968.1"/>
    <property type="molecule type" value="Genomic_DNA"/>
</dbReference>
<evidence type="ECO:0008006" key="10">
    <source>
        <dbReference type="Google" id="ProtNLM"/>
    </source>
</evidence>
<evidence type="ECO:0000256" key="1">
    <source>
        <dbReference type="ARBA" id="ARBA00001946"/>
    </source>
</evidence>
<dbReference type="SMART" id="SM00091">
    <property type="entry name" value="PAS"/>
    <property type="match status" value="2"/>
</dbReference>
<dbReference type="InterPro" id="IPR000014">
    <property type="entry name" value="PAS"/>
</dbReference>
<dbReference type="Pfam" id="PF00563">
    <property type="entry name" value="EAL"/>
    <property type="match status" value="1"/>
</dbReference>
<dbReference type="InterPro" id="IPR000160">
    <property type="entry name" value="GGDEF_dom"/>
</dbReference>
<feature type="transmembrane region" description="Helical" evidence="3">
    <location>
        <begin position="85"/>
        <end position="104"/>
    </location>
</feature>
<feature type="domain" description="PAC" evidence="5">
    <location>
        <begin position="321"/>
        <end position="371"/>
    </location>
</feature>
<dbReference type="SMART" id="SM00052">
    <property type="entry name" value="EAL"/>
    <property type="match status" value="1"/>
</dbReference>
<dbReference type="SUPFAM" id="SSF55785">
    <property type="entry name" value="PYP-like sensor domain (PAS domain)"/>
    <property type="match status" value="2"/>
</dbReference>
<reference evidence="8 9" key="1">
    <citation type="submission" date="2017-03" db="EMBL/GenBank/DDBJ databases">
        <title>Complete genome sequence of Candidatus 'Thiodictyon syntrophicum' sp. nov. strain Cad16T, a photolithoautotroph purple sulfur bacterium isolated from an alpine meromictic lake.</title>
        <authorList>
            <person name="Luedin S.M."/>
            <person name="Pothier J.F."/>
            <person name="Danza F."/>
            <person name="Storelli N."/>
            <person name="Wittwer M."/>
            <person name="Tonolla M."/>
        </authorList>
    </citation>
    <scope>NUCLEOTIDE SEQUENCE [LARGE SCALE GENOMIC DNA]</scope>
    <source>
        <strain evidence="8 9">Cad16T</strain>
    </source>
</reference>
<keyword evidence="3" id="KW-0472">Membrane</keyword>
<dbReference type="SMART" id="SM00267">
    <property type="entry name" value="GGDEF"/>
    <property type="match status" value="1"/>
</dbReference>
<dbReference type="Pfam" id="PF00990">
    <property type="entry name" value="GGDEF"/>
    <property type="match status" value="1"/>
</dbReference>
<dbReference type="Pfam" id="PF13426">
    <property type="entry name" value="PAS_9"/>
    <property type="match status" value="1"/>
</dbReference>
<organism evidence="8 9">
    <name type="scientific">Candidatus Thiodictyon syntrophicum</name>
    <dbReference type="NCBI Taxonomy" id="1166950"/>
    <lineage>
        <taxon>Bacteria</taxon>
        <taxon>Pseudomonadati</taxon>
        <taxon>Pseudomonadota</taxon>
        <taxon>Gammaproteobacteria</taxon>
        <taxon>Chromatiales</taxon>
        <taxon>Chromatiaceae</taxon>
        <taxon>Thiodictyon</taxon>
    </lineage>
</organism>
<dbReference type="Proteomes" id="UP000232638">
    <property type="component" value="Chromosome"/>
</dbReference>
<evidence type="ECO:0000256" key="3">
    <source>
        <dbReference type="SAM" id="Phobius"/>
    </source>
</evidence>
<evidence type="ECO:0000259" key="6">
    <source>
        <dbReference type="PROSITE" id="PS50883"/>
    </source>
</evidence>
<dbReference type="InterPro" id="IPR029787">
    <property type="entry name" value="Nucleotide_cyclase"/>
</dbReference>
<dbReference type="Gene3D" id="3.30.70.270">
    <property type="match status" value="1"/>
</dbReference>
<dbReference type="PROSITE" id="PS50887">
    <property type="entry name" value="GGDEF"/>
    <property type="match status" value="1"/>
</dbReference>
<evidence type="ECO:0000256" key="2">
    <source>
        <dbReference type="SAM" id="MobiDB-lite"/>
    </source>
</evidence>
<dbReference type="SUPFAM" id="SSF141868">
    <property type="entry name" value="EAL domain-like"/>
    <property type="match status" value="1"/>
</dbReference>
<dbReference type="GO" id="GO:0006355">
    <property type="term" value="P:regulation of DNA-templated transcription"/>
    <property type="evidence" value="ECO:0007669"/>
    <property type="project" value="InterPro"/>
</dbReference>
<evidence type="ECO:0000259" key="5">
    <source>
        <dbReference type="PROSITE" id="PS50113"/>
    </source>
</evidence>
<evidence type="ECO:0000313" key="8">
    <source>
        <dbReference type="EMBL" id="AUB81968.1"/>
    </source>
</evidence>
<dbReference type="InterPro" id="IPR000700">
    <property type="entry name" value="PAS-assoc_C"/>
</dbReference>
<dbReference type="RefSeq" id="WP_100919720.1">
    <property type="nucleotide sequence ID" value="NZ_CP020370.1"/>
</dbReference>
<dbReference type="Pfam" id="PF00989">
    <property type="entry name" value="PAS"/>
    <property type="match status" value="1"/>
</dbReference>
<dbReference type="CDD" id="cd00130">
    <property type="entry name" value="PAS"/>
    <property type="match status" value="2"/>
</dbReference>
<dbReference type="KEGG" id="tsy:THSYN_14120"/>
<dbReference type="InterPro" id="IPR035919">
    <property type="entry name" value="EAL_sf"/>
</dbReference>
<dbReference type="InterPro" id="IPR043128">
    <property type="entry name" value="Rev_trsase/Diguanyl_cyclase"/>
</dbReference>
<sequence length="850" mass="91277">MAEAIPSRDLGPTRSLARTLLLTLTLAVLCAPAAALGAARPDQAAAGEAPQAPTHGTIPTSGQPVDRSLAPSGLPPGTSAAPRAARSHALALVALLIVGLVLGWRLRGAHRATPTAVGQAAPTAAPGTALEAQRGTLRAVADTALDGVFLTDDRGRIAYANPAAEHLLGYPPGTLIGRDAHATLAPPELQERCRRGLESFARDGRGEVLGKTVTQTALRYDGSRVAVELSVLPLWLDQSWHAIALMRDHTERTAMARDLDETRQNFHSLIQDNRTGILILDALGSIRFANRAAETLLDAAPGGLIGQPFGIPVTQDSADISQTEIRIVRHDGSAGVAAMGVTETRWQGQSAFLVMLHDVTERKVEETRIQRLAFEDRLTGLANRDLFFDRLAHARTLAIREHKGLAVLFMDLDHFKEINDTLGHEMGDAVLRAVAERLQALPRTSDTVARWGGDEFTAVFYDVADQQGAERVGRRLLDSFLLPFNPQGHELYVTPSIGISLFQGGTLDADELVRRADSAMYEAKREGGNAFRVFDRDTAQVAESRLQIERDLRKALLHSELVLHYQPQVALDSGRCVGFEALLRWERPGCGRVGPADFLPLLESTGLIVDVGRWVIDQACRQLREWLDTGAEPFTLAVNLSPIQSAQGDLFALVASALDLYRVPPWRLVLEIAEGALFAYTNRAPTLLQRFADLGVALHVDDFGTGYSSLPALRRLPIAAIKIDGRFIHDLVGDAGNAALVSAILTLAHGNGKQVIAEGVETAAAAAALRDMGCDLAQGYFFGRPMAAQELPRWLARHADRAAGQPGGDDHDAWADAPAARSGILAAAPTDATPRNSDQPPSPTPECPAP</sequence>
<feature type="compositionally biased region" description="Pro residues" evidence="2">
    <location>
        <begin position="840"/>
        <end position="850"/>
    </location>
</feature>
<evidence type="ECO:0000259" key="7">
    <source>
        <dbReference type="PROSITE" id="PS50887"/>
    </source>
</evidence>
<feature type="domain" description="PAS" evidence="4">
    <location>
        <begin position="262"/>
        <end position="307"/>
    </location>
</feature>
<dbReference type="InterPro" id="IPR035965">
    <property type="entry name" value="PAS-like_dom_sf"/>
</dbReference>
<dbReference type="InterPro" id="IPR001610">
    <property type="entry name" value="PAC"/>
</dbReference>
<dbReference type="SUPFAM" id="SSF55073">
    <property type="entry name" value="Nucleotide cyclase"/>
    <property type="match status" value="1"/>
</dbReference>
<dbReference type="OrthoDB" id="7053140at2"/>
<dbReference type="PROSITE" id="PS50112">
    <property type="entry name" value="PAS"/>
    <property type="match status" value="2"/>
</dbReference>
<name>A0A2K8U8N2_9GAMM</name>
<dbReference type="SMART" id="SM00086">
    <property type="entry name" value="PAC"/>
    <property type="match status" value="2"/>
</dbReference>
<gene>
    <name evidence="8" type="ORF">THSYN_14120</name>
</gene>
<dbReference type="CDD" id="cd01948">
    <property type="entry name" value="EAL"/>
    <property type="match status" value="1"/>
</dbReference>
<comment type="cofactor">
    <cofactor evidence="1">
        <name>Mg(2+)</name>
        <dbReference type="ChEBI" id="CHEBI:18420"/>
    </cofactor>
</comment>
<protein>
    <recommendedName>
        <fullName evidence="10">GGDEF domain-containing protein</fullName>
    </recommendedName>
</protein>
<accession>A0A2K8U8N2</accession>
<feature type="domain" description="GGDEF" evidence="7">
    <location>
        <begin position="403"/>
        <end position="536"/>
    </location>
</feature>
<dbReference type="Gene3D" id="3.30.450.20">
    <property type="entry name" value="PAS domain"/>
    <property type="match status" value="2"/>
</dbReference>
<dbReference type="PROSITE" id="PS50113">
    <property type="entry name" value="PAC"/>
    <property type="match status" value="1"/>
</dbReference>
<dbReference type="InterPro" id="IPR013767">
    <property type="entry name" value="PAS_fold"/>
</dbReference>
<feature type="region of interest" description="Disordered" evidence="2">
    <location>
        <begin position="42"/>
        <end position="81"/>
    </location>
</feature>
<evidence type="ECO:0000313" key="9">
    <source>
        <dbReference type="Proteomes" id="UP000232638"/>
    </source>
</evidence>
<dbReference type="AlphaFoldDB" id="A0A2K8U8N2"/>
<keyword evidence="3" id="KW-0812">Transmembrane</keyword>
<dbReference type="NCBIfam" id="TIGR00229">
    <property type="entry name" value="sensory_box"/>
    <property type="match status" value="1"/>
</dbReference>
<dbReference type="FunFam" id="3.30.70.270:FF:000001">
    <property type="entry name" value="Diguanylate cyclase domain protein"/>
    <property type="match status" value="1"/>
</dbReference>
<dbReference type="CDD" id="cd01949">
    <property type="entry name" value="GGDEF"/>
    <property type="match status" value="1"/>
</dbReference>
<keyword evidence="9" id="KW-1185">Reference proteome</keyword>
<proteinExistence type="predicted"/>
<dbReference type="GO" id="GO:0003824">
    <property type="term" value="F:catalytic activity"/>
    <property type="evidence" value="ECO:0007669"/>
    <property type="project" value="UniProtKB-ARBA"/>
</dbReference>
<evidence type="ECO:0000259" key="4">
    <source>
        <dbReference type="PROSITE" id="PS50112"/>
    </source>
</evidence>
<dbReference type="InterPro" id="IPR001633">
    <property type="entry name" value="EAL_dom"/>
</dbReference>
<feature type="domain" description="PAS" evidence="4">
    <location>
        <begin position="133"/>
        <end position="204"/>
    </location>
</feature>
<keyword evidence="3" id="KW-1133">Transmembrane helix</keyword>
<dbReference type="Gene3D" id="3.20.20.450">
    <property type="entry name" value="EAL domain"/>
    <property type="match status" value="1"/>
</dbReference>
<dbReference type="PANTHER" id="PTHR44757">
    <property type="entry name" value="DIGUANYLATE CYCLASE DGCP"/>
    <property type="match status" value="1"/>
</dbReference>
<dbReference type="NCBIfam" id="TIGR00254">
    <property type="entry name" value="GGDEF"/>
    <property type="match status" value="1"/>
</dbReference>